<sequence length="135" mass="15242">MARAFVRCDSNRDRRTSSVKLSEMIIEFAGDFIDSGASLEQRQSRLNAACAAWNIANLPKHERRKALQRVLEPYRVANPGVQDVGVLRRDMESLIKQKIHRFGPVKKPIVHAEIRDDGEQYSILAVSLRTGGEGR</sequence>
<dbReference type="AlphaFoldDB" id="A0A5M8FEG3"/>
<protein>
    <submittedName>
        <fullName evidence="1">Uncharacterized protein</fullName>
    </submittedName>
</protein>
<accession>A0A5M8FEG3</accession>
<proteinExistence type="predicted"/>
<dbReference type="RefSeq" id="WP_150094803.1">
    <property type="nucleotide sequence ID" value="NZ_JBFUOH010000129.1"/>
</dbReference>
<name>A0A5M8FEG3_9GAMM</name>
<dbReference type="EMBL" id="VWXX01000049">
    <property type="protein sequence ID" value="KAA6182300.1"/>
    <property type="molecule type" value="Genomic_DNA"/>
</dbReference>
<comment type="caution">
    <text evidence="1">The sequence shown here is derived from an EMBL/GenBank/DDBJ whole genome shotgun (WGS) entry which is preliminary data.</text>
</comment>
<reference evidence="1 2" key="1">
    <citation type="submission" date="2019-09" db="EMBL/GenBank/DDBJ databases">
        <title>Whole-genome sequence of the purple sulfur bacterium Thiohalocapsa marina DSM 19078.</title>
        <authorList>
            <person name="Kyndt J.A."/>
            <person name="Meyer T.E."/>
        </authorList>
    </citation>
    <scope>NUCLEOTIDE SEQUENCE [LARGE SCALE GENOMIC DNA]</scope>
    <source>
        <strain evidence="1 2">DSM 19078</strain>
    </source>
</reference>
<evidence type="ECO:0000313" key="2">
    <source>
        <dbReference type="Proteomes" id="UP000322981"/>
    </source>
</evidence>
<keyword evidence="2" id="KW-1185">Reference proteome</keyword>
<evidence type="ECO:0000313" key="1">
    <source>
        <dbReference type="EMBL" id="KAA6182300.1"/>
    </source>
</evidence>
<gene>
    <name evidence="1" type="ORF">F2Q65_18085</name>
</gene>
<organism evidence="1 2">
    <name type="scientific">Thiohalocapsa marina</name>
    <dbReference type="NCBI Taxonomy" id="424902"/>
    <lineage>
        <taxon>Bacteria</taxon>
        <taxon>Pseudomonadati</taxon>
        <taxon>Pseudomonadota</taxon>
        <taxon>Gammaproteobacteria</taxon>
        <taxon>Chromatiales</taxon>
        <taxon>Chromatiaceae</taxon>
        <taxon>Thiohalocapsa</taxon>
    </lineage>
</organism>
<dbReference type="Proteomes" id="UP000322981">
    <property type="component" value="Unassembled WGS sequence"/>
</dbReference>
<dbReference type="OrthoDB" id="9554034at2"/>